<dbReference type="EMBL" id="JAEAGR010000001">
    <property type="protein sequence ID" value="MBH1939521.1"/>
    <property type="molecule type" value="Genomic_DNA"/>
</dbReference>
<feature type="active site" description="Nucleophile; methyl group acceptor" evidence="9">
    <location>
        <position position="128"/>
    </location>
</feature>
<dbReference type="Pfam" id="PF01035">
    <property type="entry name" value="DNA_binding_1"/>
    <property type="match status" value="1"/>
</dbReference>
<dbReference type="Proteomes" id="UP000623269">
    <property type="component" value="Unassembled WGS sequence"/>
</dbReference>
<sequence length="161" mass="18012">MNCTFYYNTKIGKIRITEDGAGITQVSLVGDTENVKDTLEYKLRETDNIKNAASQLMQYLEGTRKEFTIPLHPQGTIFQLKVWEALRSIPYGETRTYKQIAEMIGNPKASRAVGMANHNNPIMCMIPCHRVIGANGSLTGYAGGLDIKEKLLELEGSKERK</sequence>
<evidence type="ECO:0000256" key="5">
    <source>
        <dbReference type="ARBA" id="ARBA00022679"/>
    </source>
</evidence>
<comment type="subcellular location">
    <subcellularLocation>
        <location evidence="9">Cytoplasm</location>
    </subcellularLocation>
</comment>
<evidence type="ECO:0000256" key="3">
    <source>
        <dbReference type="ARBA" id="ARBA00022490"/>
    </source>
</evidence>
<dbReference type="Pfam" id="PF02870">
    <property type="entry name" value="Methyltransf_1N"/>
    <property type="match status" value="1"/>
</dbReference>
<evidence type="ECO:0000256" key="4">
    <source>
        <dbReference type="ARBA" id="ARBA00022603"/>
    </source>
</evidence>
<dbReference type="InterPro" id="IPR008332">
    <property type="entry name" value="MethylG_MeTrfase_N"/>
</dbReference>
<evidence type="ECO:0000313" key="12">
    <source>
        <dbReference type="EMBL" id="MBH1939521.1"/>
    </source>
</evidence>
<dbReference type="PROSITE" id="PS00374">
    <property type="entry name" value="MGMT"/>
    <property type="match status" value="1"/>
</dbReference>
<name>A0A8J7HA20_9FIRM</name>
<evidence type="ECO:0000256" key="1">
    <source>
        <dbReference type="ARBA" id="ARBA00001286"/>
    </source>
</evidence>
<dbReference type="GO" id="GO:0006307">
    <property type="term" value="P:DNA alkylation repair"/>
    <property type="evidence" value="ECO:0007669"/>
    <property type="project" value="UniProtKB-UniRule"/>
</dbReference>
<dbReference type="FunFam" id="1.10.10.10:FF:000214">
    <property type="entry name" value="Methylated-DNA--protein-cysteine methyltransferase"/>
    <property type="match status" value="1"/>
</dbReference>
<dbReference type="PANTHER" id="PTHR10815">
    <property type="entry name" value="METHYLATED-DNA--PROTEIN-CYSTEINE METHYLTRANSFERASE"/>
    <property type="match status" value="1"/>
</dbReference>
<dbReference type="InterPro" id="IPR001497">
    <property type="entry name" value="MethylDNA_cys_MeTrfase_AS"/>
</dbReference>
<comment type="caution">
    <text evidence="12">The sequence shown here is derived from an EMBL/GenBank/DDBJ whole genome shotgun (WGS) entry which is preliminary data.</text>
</comment>
<feature type="domain" description="Methylguanine DNA methyltransferase ribonuclease-like" evidence="11">
    <location>
        <begin position="6"/>
        <end position="72"/>
    </location>
</feature>
<dbReference type="GO" id="GO:0003908">
    <property type="term" value="F:methylated-DNA-[protein]-cysteine S-methyltransferase activity"/>
    <property type="evidence" value="ECO:0007669"/>
    <property type="project" value="UniProtKB-UniRule"/>
</dbReference>
<comment type="similarity">
    <text evidence="2 9">Belongs to the MGMT family.</text>
</comment>
<keyword evidence="13" id="KW-1185">Reference proteome</keyword>
<dbReference type="CDD" id="cd06445">
    <property type="entry name" value="ATase"/>
    <property type="match status" value="1"/>
</dbReference>
<evidence type="ECO:0000313" key="13">
    <source>
        <dbReference type="Proteomes" id="UP000623269"/>
    </source>
</evidence>
<comment type="miscellaneous">
    <text evidence="9">This enzyme catalyzes only one turnover and therefore is not strictly catalytic. According to one definition, an enzyme is a biocatalyst that acts repeatedly and over many reaction cycles.</text>
</comment>
<dbReference type="RefSeq" id="WP_197659738.1">
    <property type="nucleotide sequence ID" value="NZ_JAEAGR010000001.1"/>
</dbReference>
<dbReference type="HAMAP" id="MF_00772">
    <property type="entry name" value="OGT"/>
    <property type="match status" value="1"/>
</dbReference>
<dbReference type="GO" id="GO:0005737">
    <property type="term" value="C:cytoplasm"/>
    <property type="evidence" value="ECO:0007669"/>
    <property type="project" value="UniProtKB-SubCell"/>
</dbReference>
<evidence type="ECO:0000256" key="7">
    <source>
        <dbReference type="ARBA" id="ARBA00023204"/>
    </source>
</evidence>
<evidence type="ECO:0000256" key="6">
    <source>
        <dbReference type="ARBA" id="ARBA00022763"/>
    </source>
</evidence>
<keyword evidence="5 9" id="KW-0808">Transferase</keyword>
<dbReference type="AlphaFoldDB" id="A0A8J7HA20"/>
<evidence type="ECO:0000256" key="9">
    <source>
        <dbReference type="HAMAP-Rule" id="MF_00772"/>
    </source>
</evidence>
<proteinExistence type="inferred from homology"/>
<dbReference type="InterPro" id="IPR036388">
    <property type="entry name" value="WH-like_DNA-bd_sf"/>
</dbReference>
<reference evidence="12" key="1">
    <citation type="submission" date="2020-12" db="EMBL/GenBank/DDBJ databases">
        <title>M. sibirica DSM 26468T genome.</title>
        <authorList>
            <person name="Thieme N."/>
            <person name="Rettenmaier R."/>
            <person name="Zverlov V."/>
            <person name="Liebl W."/>
        </authorList>
    </citation>
    <scope>NUCLEOTIDE SEQUENCE</scope>
    <source>
        <strain evidence="12">DSM 26468</strain>
    </source>
</reference>
<feature type="domain" description="Methylated-DNA-[protein]-cysteine S-methyltransferase DNA binding" evidence="10">
    <location>
        <begin position="78"/>
        <end position="156"/>
    </location>
</feature>
<dbReference type="InterPro" id="IPR014048">
    <property type="entry name" value="MethylDNA_cys_MeTrfase_DNA-bd"/>
</dbReference>
<dbReference type="SUPFAM" id="SSF46767">
    <property type="entry name" value="Methylated DNA-protein cysteine methyltransferase, C-terminal domain"/>
    <property type="match status" value="1"/>
</dbReference>
<dbReference type="InterPro" id="IPR023546">
    <property type="entry name" value="MGMT"/>
</dbReference>
<keyword evidence="6 9" id="KW-0227">DNA damage</keyword>
<protein>
    <recommendedName>
        <fullName evidence="9">Methylated-DNA--protein-cysteine methyltransferase</fullName>
        <ecNumber evidence="9">2.1.1.63</ecNumber>
    </recommendedName>
    <alternativeName>
        <fullName evidence="9">6-O-methylguanine-DNA methyltransferase</fullName>
        <shortName evidence="9">MGMT</shortName>
    </alternativeName>
    <alternativeName>
        <fullName evidence="9">O-6-methylguanine-DNA-alkyltransferase</fullName>
    </alternativeName>
</protein>
<keyword evidence="7 9" id="KW-0234">DNA repair</keyword>
<dbReference type="NCBIfam" id="TIGR00589">
    <property type="entry name" value="ogt"/>
    <property type="match status" value="1"/>
</dbReference>
<dbReference type="Gene3D" id="3.30.160.70">
    <property type="entry name" value="Methylated DNA-protein cysteine methyltransferase domain"/>
    <property type="match status" value="1"/>
</dbReference>
<accession>A0A8J7HA20</accession>
<dbReference type="PANTHER" id="PTHR10815:SF5">
    <property type="entry name" value="METHYLATED-DNA--PROTEIN-CYSTEINE METHYLTRANSFERASE"/>
    <property type="match status" value="1"/>
</dbReference>
<evidence type="ECO:0000259" key="11">
    <source>
        <dbReference type="Pfam" id="PF02870"/>
    </source>
</evidence>
<comment type="catalytic activity">
    <reaction evidence="1 9">
        <text>a 4-O-methyl-thymidine in DNA + L-cysteinyl-[protein] = a thymidine in DNA + S-methyl-L-cysteinyl-[protein]</text>
        <dbReference type="Rhea" id="RHEA:53428"/>
        <dbReference type="Rhea" id="RHEA-COMP:10131"/>
        <dbReference type="Rhea" id="RHEA-COMP:10132"/>
        <dbReference type="Rhea" id="RHEA-COMP:13555"/>
        <dbReference type="Rhea" id="RHEA-COMP:13556"/>
        <dbReference type="ChEBI" id="CHEBI:29950"/>
        <dbReference type="ChEBI" id="CHEBI:82612"/>
        <dbReference type="ChEBI" id="CHEBI:137386"/>
        <dbReference type="ChEBI" id="CHEBI:137387"/>
        <dbReference type="EC" id="2.1.1.63"/>
    </reaction>
</comment>
<dbReference type="InterPro" id="IPR036217">
    <property type="entry name" value="MethylDNA_cys_MeTrfase_DNAb"/>
</dbReference>
<comment type="function">
    <text evidence="9">Involved in the cellular defense against the biological effects of O6-methylguanine (O6-MeG) and O4-methylthymine (O4-MeT) in DNA. Repairs the methylated nucleobase in DNA by stoichiometrically transferring the methyl group to a cysteine residue in the enzyme. This is a suicide reaction: the enzyme is irreversibly inactivated.</text>
</comment>
<evidence type="ECO:0000256" key="2">
    <source>
        <dbReference type="ARBA" id="ARBA00008711"/>
    </source>
</evidence>
<evidence type="ECO:0000256" key="8">
    <source>
        <dbReference type="ARBA" id="ARBA00049348"/>
    </source>
</evidence>
<dbReference type="EC" id="2.1.1.63" evidence="9"/>
<comment type="catalytic activity">
    <reaction evidence="8 9">
        <text>a 6-O-methyl-2'-deoxyguanosine in DNA + L-cysteinyl-[protein] = S-methyl-L-cysteinyl-[protein] + a 2'-deoxyguanosine in DNA</text>
        <dbReference type="Rhea" id="RHEA:24000"/>
        <dbReference type="Rhea" id="RHEA-COMP:10131"/>
        <dbReference type="Rhea" id="RHEA-COMP:10132"/>
        <dbReference type="Rhea" id="RHEA-COMP:11367"/>
        <dbReference type="Rhea" id="RHEA-COMP:11368"/>
        <dbReference type="ChEBI" id="CHEBI:29950"/>
        <dbReference type="ChEBI" id="CHEBI:82612"/>
        <dbReference type="ChEBI" id="CHEBI:85445"/>
        <dbReference type="ChEBI" id="CHEBI:85448"/>
        <dbReference type="EC" id="2.1.1.63"/>
    </reaction>
</comment>
<evidence type="ECO:0000259" key="10">
    <source>
        <dbReference type="Pfam" id="PF01035"/>
    </source>
</evidence>
<organism evidence="12 13">
    <name type="scientific">Mobilitalea sibirica</name>
    <dbReference type="NCBI Taxonomy" id="1462919"/>
    <lineage>
        <taxon>Bacteria</taxon>
        <taxon>Bacillati</taxon>
        <taxon>Bacillota</taxon>
        <taxon>Clostridia</taxon>
        <taxon>Lachnospirales</taxon>
        <taxon>Lachnospiraceae</taxon>
        <taxon>Mobilitalea</taxon>
    </lineage>
</organism>
<dbReference type="Gene3D" id="1.10.10.10">
    <property type="entry name" value="Winged helix-like DNA-binding domain superfamily/Winged helix DNA-binding domain"/>
    <property type="match status" value="1"/>
</dbReference>
<dbReference type="GO" id="GO:0032259">
    <property type="term" value="P:methylation"/>
    <property type="evidence" value="ECO:0007669"/>
    <property type="project" value="UniProtKB-KW"/>
</dbReference>
<keyword evidence="4 9" id="KW-0489">Methyltransferase</keyword>
<dbReference type="InterPro" id="IPR036631">
    <property type="entry name" value="MGMT_N_sf"/>
</dbReference>
<gene>
    <name evidence="12" type="ORF">I5677_01275</name>
</gene>
<dbReference type="SUPFAM" id="SSF53155">
    <property type="entry name" value="Methylated DNA-protein cysteine methyltransferase domain"/>
    <property type="match status" value="1"/>
</dbReference>
<keyword evidence="3 9" id="KW-0963">Cytoplasm</keyword>